<evidence type="ECO:0000313" key="1">
    <source>
        <dbReference type="EMBL" id="CAI9094699.1"/>
    </source>
</evidence>
<gene>
    <name evidence="1" type="ORF">OLC1_LOCUS5808</name>
</gene>
<keyword evidence="2" id="KW-1185">Reference proteome</keyword>
<organism evidence="1 2">
    <name type="scientific">Oldenlandia corymbosa var. corymbosa</name>
    <dbReference type="NCBI Taxonomy" id="529605"/>
    <lineage>
        <taxon>Eukaryota</taxon>
        <taxon>Viridiplantae</taxon>
        <taxon>Streptophyta</taxon>
        <taxon>Embryophyta</taxon>
        <taxon>Tracheophyta</taxon>
        <taxon>Spermatophyta</taxon>
        <taxon>Magnoliopsida</taxon>
        <taxon>eudicotyledons</taxon>
        <taxon>Gunneridae</taxon>
        <taxon>Pentapetalae</taxon>
        <taxon>asterids</taxon>
        <taxon>lamiids</taxon>
        <taxon>Gentianales</taxon>
        <taxon>Rubiaceae</taxon>
        <taxon>Rubioideae</taxon>
        <taxon>Spermacoceae</taxon>
        <taxon>Hedyotis-Oldenlandia complex</taxon>
        <taxon>Oldenlandia</taxon>
    </lineage>
</organism>
<dbReference type="AlphaFoldDB" id="A0AAV1CG68"/>
<dbReference type="EMBL" id="OX459119">
    <property type="protein sequence ID" value="CAI9094699.1"/>
    <property type="molecule type" value="Genomic_DNA"/>
</dbReference>
<dbReference type="Proteomes" id="UP001161247">
    <property type="component" value="Chromosome 2"/>
</dbReference>
<name>A0AAV1CG68_OLDCO</name>
<reference evidence="1" key="1">
    <citation type="submission" date="2023-03" db="EMBL/GenBank/DDBJ databases">
        <authorList>
            <person name="Julca I."/>
        </authorList>
    </citation>
    <scope>NUCLEOTIDE SEQUENCE</scope>
</reference>
<accession>A0AAV1CG68</accession>
<sequence length="234" mass="26251">MTNGVSTFIITLTICKPQTPVSQTSCRQRQNHKYTYAQRSPREHMEWRKRPSEPHVKGNFAEGATATHATGCSRGFQNPQLIEIIEEGTESEVALKDINVRSMPEPPKAGSEKKVNLLSRLKAIHVSRKWKRLPNNSSSTDPSKYCHLSLASNRSAENDHEIQSLWRRSKSLEEVQADINVARGTQTYKKRKLVAQNGQVTFFDSNFNVPIISSAIKSLKGFAVVVPNQPPSLI</sequence>
<evidence type="ECO:0000313" key="2">
    <source>
        <dbReference type="Proteomes" id="UP001161247"/>
    </source>
</evidence>
<protein>
    <submittedName>
        <fullName evidence="1">OLC1v1030482C2</fullName>
    </submittedName>
</protein>
<proteinExistence type="predicted"/>